<evidence type="ECO:0000313" key="4">
    <source>
        <dbReference type="Proteomes" id="UP001271007"/>
    </source>
</evidence>
<dbReference type="InterPro" id="IPR027372">
    <property type="entry name" value="Phytase-like_dom"/>
</dbReference>
<dbReference type="PANTHER" id="PTHR37957:SF1">
    <property type="entry name" value="PHYTASE-LIKE DOMAIN-CONTAINING PROTEIN"/>
    <property type="match status" value="1"/>
</dbReference>
<dbReference type="EMBL" id="JAWDJX010000002">
    <property type="protein sequence ID" value="KAK3057880.1"/>
    <property type="molecule type" value="Genomic_DNA"/>
</dbReference>
<protein>
    <recommendedName>
        <fullName evidence="2">Phytase-like domain-containing protein</fullName>
    </recommendedName>
</protein>
<comment type="caution">
    <text evidence="3">The sequence shown here is derived from an EMBL/GenBank/DDBJ whole genome shotgun (WGS) entry which is preliminary data.</text>
</comment>
<feature type="signal peptide" evidence="1">
    <location>
        <begin position="1"/>
        <end position="23"/>
    </location>
</feature>
<feature type="domain" description="Phytase-like" evidence="2">
    <location>
        <begin position="89"/>
        <end position="473"/>
    </location>
</feature>
<accession>A0AAJ0GI15</accession>
<feature type="chain" id="PRO_5042536981" description="Phytase-like domain-containing protein" evidence="1">
    <location>
        <begin position="24"/>
        <end position="515"/>
    </location>
</feature>
<dbReference type="AlphaFoldDB" id="A0AAJ0GI15"/>
<organism evidence="3 4">
    <name type="scientific">Extremus antarcticus</name>
    <dbReference type="NCBI Taxonomy" id="702011"/>
    <lineage>
        <taxon>Eukaryota</taxon>
        <taxon>Fungi</taxon>
        <taxon>Dikarya</taxon>
        <taxon>Ascomycota</taxon>
        <taxon>Pezizomycotina</taxon>
        <taxon>Dothideomycetes</taxon>
        <taxon>Dothideomycetidae</taxon>
        <taxon>Mycosphaerellales</taxon>
        <taxon>Extremaceae</taxon>
        <taxon>Extremus</taxon>
    </lineage>
</organism>
<dbReference type="Proteomes" id="UP001271007">
    <property type="component" value="Unassembled WGS sequence"/>
</dbReference>
<dbReference type="SUPFAM" id="SSF63825">
    <property type="entry name" value="YWTD domain"/>
    <property type="match status" value="1"/>
</dbReference>
<evidence type="ECO:0000259" key="2">
    <source>
        <dbReference type="Pfam" id="PF13449"/>
    </source>
</evidence>
<dbReference type="Pfam" id="PF13449">
    <property type="entry name" value="Phytase-like"/>
    <property type="match status" value="1"/>
</dbReference>
<name>A0AAJ0GI15_9PEZI</name>
<dbReference type="PANTHER" id="PTHR37957">
    <property type="entry name" value="BLR7070 PROTEIN"/>
    <property type="match status" value="1"/>
</dbReference>
<sequence length="515" mass="56033">MLYSKNIITSVPLALGLLSSVTAAPSVRRAAAVNTTTCNGQEYIYEELAGYGFLPSNARDKYGDTLGGLGSSGAMDKASWKKVGKNYQGLLYALPDRGWNTQGTVNFQNRIQKIQVTLKIADPTLKNPSAPNIIMKYLDTILLTDFEGTPTTGLDPDITGPYKRFSEVPFAFPSANYTGNGFGQSGPGGNRVSIDTEGLFLGADGSFWISDEYGPYVYQFDPTGKMINAIRPPPALIPRRKGAVSFSAASPPIYDQDTLPDPEDNLNGRDNNQGFEGMTTNPDGTKLYVLLQSAANQDGGLEDQANSRFLIYDISASTPVYEAEYVVHLNHVDASDDSSDVARQSEIHYVSDTQFLVLARDGNVGRGQDDTESLYRQIDVFDISSATNVKGNGHDCVGCQIASRQGVLKSGIQAAEYCSWLDFNVNSQLRRYGVHNGGAQNNGLLNEKWESMALLPAEGEDEYYLFSFSDNDFITQDGYTNFGKFQYSDESGFNLLNQALVFKVKLPAGSAPLVG</sequence>
<evidence type="ECO:0000313" key="3">
    <source>
        <dbReference type="EMBL" id="KAK3057880.1"/>
    </source>
</evidence>
<proteinExistence type="predicted"/>
<gene>
    <name evidence="3" type="ORF">LTR09_000955</name>
</gene>
<reference evidence="3" key="1">
    <citation type="submission" date="2023-04" db="EMBL/GenBank/DDBJ databases">
        <title>Black Yeasts Isolated from many extreme environments.</title>
        <authorList>
            <person name="Coleine C."/>
            <person name="Stajich J.E."/>
            <person name="Selbmann L."/>
        </authorList>
    </citation>
    <scope>NUCLEOTIDE SEQUENCE</scope>
    <source>
        <strain evidence="3">CCFEE 5312</strain>
    </source>
</reference>
<keyword evidence="4" id="KW-1185">Reference proteome</keyword>
<evidence type="ECO:0000256" key="1">
    <source>
        <dbReference type="SAM" id="SignalP"/>
    </source>
</evidence>
<keyword evidence="1" id="KW-0732">Signal</keyword>